<evidence type="ECO:0008006" key="6">
    <source>
        <dbReference type="Google" id="ProtNLM"/>
    </source>
</evidence>
<comment type="caution">
    <text evidence="4">The sequence shown here is derived from an EMBL/GenBank/DDBJ whole genome shotgun (WGS) entry which is preliminary data.</text>
</comment>
<keyword evidence="3" id="KW-0732">Signal</keyword>
<name>A0A9P1IFJ2_9PELO</name>
<sequence>MKDIIIIVLFLPTCFSTAFEACSYCPNKERATKYVSCDADMYSYSTCGRVICCLVENVDCFEGHKAVHKIDGKCESDRIATRMRLMKFLSQEVCCPPTGAKCLGRSKDATVPPCNSHQYLSEFKIENRYLSDKLSLCCSLDDIQKCPDGSVPHDSPCKESDYEHNVDGHKFCCELSAFKCPLNDIPTNAPCSAEQFLFKFEQGPKLCCDDAKCLNEQHPTDLPCNANQYEKEFGAFRKVCCELEELKCVDGEKPDKQPCASERYLTNLGVAENEQVCCNDVKCLNKQHPTHLPCDAYQYEREFGASRKACCELEELKCVDEEKPDKQPCVPEAYLTHLGVPENELVCCSKLSLENLKLSSNSKKCERNIDCGTGEEAEVCIFDGKIGEGKCYLNPMTYKSPSVGFPIMVVIVPIIIIIIILFLIGGGYLYYKKKINKEDKNTEKSNENEKKSQKKSISTPSSVNTPV</sequence>
<keyword evidence="2" id="KW-0812">Transmembrane</keyword>
<feature type="signal peptide" evidence="3">
    <location>
        <begin position="1"/>
        <end position="18"/>
    </location>
</feature>
<feature type="compositionally biased region" description="Basic and acidic residues" evidence="1">
    <location>
        <begin position="439"/>
        <end position="451"/>
    </location>
</feature>
<keyword evidence="2" id="KW-0472">Membrane</keyword>
<evidence type="ECO:0000256" key="1">
    <source>
        <dbReference type="SAM" id="MobiDB-lite"/>
    </source>
</evidence>
<accession>A0A9P1IFJ2</accession>
<keyword evidence="5" id="KW-1185">Reference proteome</keyword>
<protein>
    <recommendedName>
        <fullName evidence="6">Domain of unknown function DX domain-containing protein</fullName>
    </recommendedName>
</protein>
<evidence type="ECO:0000313" key="4">
    <source>
        <dbReference type="EMBL" id="CAI5444125.1"/>
    </source>
</evidence>
<dbReference type="Proteomes" id="UP001152747">
    <property type="component" value="Unassembled WGS sequence"/>
</dbReference>
<evidence type="ECO:0000256" key="2">
    <source>
        <dbReference type="SAM" id="Phobius"/>
    </source>
</evidence>
<proteinExistence type="predicted"/>
<gene>
    <name evidence="4" type="ORF">CAMP_LOCUS6762</name>
</gene>
<feature type="chain" id="PRO_5040119891" description="Domain of unknown function DX domain-containing protein" evidence="3">
    <location>
        <begin position="19"/>
        <end position="467"/>
    </location>
</feature>
<organism evidence="4 5">
    <name type="scientific">Caenorhabditis angaria</name>
    <dbReference type="NCBI Taxonomy" id="860376"/>
    <lineage>
        <taxon>Eukaryota</taxon>
        <taxon>Metazoa</taxon>
        <taxon>Ecdysozoa</taxon>
        <taxon>Nematoda</taxon>
        <taxon>Chromadorea</taxon>
        <taxon>Rhabditida</taxon>
        <taxon>Rhabditina</taxon>
        <taxon>Rhabditomorpha</taxon>
        <taxon>Rhabditoidea</taxon>
        <taxon>Rhabditidae</taxon>
        <taxon>Peloderinae</taxon>
        <taxon>Caenorhabditis</taxon>
    </lineage>
</organism>
<feature type="region of interest" description="Disordered" evidence="1">
    <location>
        <begin position="439"/>
        <end position="467"/>
    </location>
</feature>
<evidence type="ECO:0000313" key="5">
    <source>
        <dbReference type="Proteomes" id="UP001152747"/>
    </source>
</evidence>
<evidence type="ECO:0000256" key="3">
    <source>
        <dbReference type="SAM" id="SignalP"/>
    </source>
</evidence>
<keyword evidence="2" id="KW-1133">Transmembrane helix</keyword>
<dbReference type="EMBL" id="CANHGI010000003">
    <property type="protein sequence ID" value="CAI5444125.1"/>
    <property type="molecule type" value="Genomic_DNA"/>
</dbReference>
<dbReference type="AlphaFoldDB" id="A0A9P1IFJ2"/>
<feature type="transmembrane region" description="Helical" evidence="2">
    <location>
        <begin position="403"/>
        <end position="431"/>
    </location>
</feature>
<reference evidence="4" key="1">
    <citation type="submission" date="2022-11" db="EMBL/GenBank/DDBJ databases">
        <authorList>
            <person name="Kikuchi T."/>
        </authorList>
    </citation>
    <scope>NUCLEOTIDE SEQUENCE</scope>
    <source>
        <strain evidence="4">PS1010</strain>
    </source>
</reference>